<reference evidence="7" key="2">
    <citation type="journal article" date="2013" name="G3 (Bethesda)">
        <title>Genomes of Ashbya fungi isolated from insects reveal four mating-type loci, numerous translocations, lack of transposons, and distinct gene duplications.</title>
        <authorList>
            <person name="Dietrich F.S."/>
            <person name="Voegeli S."/>
            <person name="Kuo S."/>
            <person name="Philippsen P."/>
        </authorList>
    </citation>
    <scope>GENOME REANNOTATION</scope>
    <source>
        <strain evidence="7">ATCC 10895 / CBS 109.51 / FGSC 9923 / NRRL Y-1056</strain>
    </source>
</reference>
<organism evidence="6 7">
    <name type="scientific">Eremothecium gossypii (strain ATCC 10895 / CBS 109.51 / FGSC 9923 / NRRL Y-1056)</name>
    <name type="common">Yeast</name>
    <name type="synonym">Ashbya gossypii</name>
    <dbReference type="NCBI Taxonomy" id="284811"/>
    <lineage>
        <taxon>Eukaryota</taxon>
        <taxon>Fungi</taxon>
        <taxon>Dikarya</taxon>
        <taxon>Ascomycota</taxon>
        <taxon>Saccharomycotina</taxon>
        <taxon>Saccharomycetes</taxon>
        <taxon>Saccharomycetales</taxon>
        <taxon>Saccharomycetaceae</taxon>
        <taxon>Eremothecium</taxon>
    </lineage>
</organism>
<dbReference type="InterPro" id="IPR051645">
    <property type="entry name" value="PER33/POM33_regulator"/>
</dbReference>
<dbReference type="RefSeq" id="NP_983168.1">
    <property type="nucleotide sequence ID" value="NM_208521.1"/>
</dbReference>
<dbReference type="Proteomes" id="UP000000591">
    <property type="component" value="Chromosome II"/>
</dbReference>
<evidence type="ECO:0000256" key="2">
    <source>
        <dbReference type="ARBA" id="ARBA00022692"/>
    </source>
</evidence>
<name>Q75D03_EREGS</name>
<evidence type="ECO:0000256" key="4">
    <source>
        <dbReference type="ARBA" id="ARBA00023136"/>
    </source>
</evidence>
<proteinExistence type="predicted"/>
<dbReference type="HOGENOM" id="CLU_065417_3_0_1"/>
<dbReference type="PANTHER" id="PTHR12703:SF4">
    <property type="entry name" value="TRANSMEMBRANE PROTEIN 33"/>
    <property type="match status" value="1"/>
</dbReference>
<dbReference type="GeneID" id="4619278"/>
<dbReference type="AlphaFoldDB" id="Q75D03"/>
<dbReference type="PANTHER" id="PTHR12703">
    <property type="entry name" value="TRANSMEMBRANE PROTEIN 33"/>
    <property type="match status" value="1"/>
</dbReference>
<evidence type="ECO:0000256" key="5">
    <source>
        <dbReference type="SAM" id="Phobius"/>
    </source>
</evidence>
<dbReference type="OMA" id="PQFYWFL"/>
<evidence type="ECO:0000256" key="1">
    <source>
        <dbReference type="ARBA" id="ARBA00004141"/>
    </source>
</evidence>
<dbReference type="KEGG" id="ago:AGOS_ABR219W"/>
<dbReference type="GO" id="GO:0061024">
    <property type="term" value="P:membrane organization"/>
    <property type="evidence" value="ECO:0000318"/>
    <property type="project" value="GO_Central"/>
</dbReference>
<keyword evidence="4 5" id="KW-0472">Membrane</keyword>
<dbReference type="eggNOG" id="KOG4002">
    <property type="taxonomic scope" value="Eukaryota"/>
</dbReference>
<feature type="transmembrane region" description="Helical" evidence="5">
    <location>
        <begin position="198"/>
        <end position="220"/>
    </location>
</feature>
<evidence type="ECO:0000313" key="6">
    <source>
        <dbReference type="EMBL" id="AAS50992.1"/>
    </source>
</evidence>
<accession>Q75D03</accession>
<reference evidence="6 7" key="1">
    <citation type="journal article" date="2004" name="Science">
        <title>The Ashbya gossypii genome as a tool for mapping the ancient Saccharomyces cerevisiae genome.</title>
        <authorList>
            <person name="Dietrich F.S."/>
            <person name="Voegeli S."/>
            <person name="Brachat S."/>
            <person name="Lerch A."/>
            <person name="Gates K."/>
            <person name="Steiner S."/>
            <person name="Mohr C."/>
            <person name="Pohlmann R."/>
            <person name="Luedi P."/>
            <person name="Choi S."/>
            <person name="Wing R.A."/>
            <person name="Flavier A."/>
            <person name="Gaffney T.D."/>
            <person name="Philippsen P."/>
        </authorList>
    </citation>
    <scope>NUCLEOTIDE SEQUENCE [LARGE SCALE GENOMIC DNA]</scope>
    <source>
        <strain evidence="7">ATCC 10895 / CBS 109.51 / FGSC 9923 / NRRL Y-1056</strain>
    </source>
</reference>
<dbReference type="GO" id="GO:0005783">
    <property type="term" value="C:endoplasmic reticulum"/>
    <property type="evidence" value="ECO:0000318"/>
    <property type="project" value="GO_Central"/>
</dbReference>
<feature type="transmembrane region" description="Helical" evidence="5">
    <location>
        <begin position="34"/>
        <end position="54"/>
    </location>
</feature>
<dbReference type="GO" id="GO:0071786">
    <property type="term" value="P:endoplasmic reticulum tubular network organization"/>
    <property type="evidence" value="ECO:0000318"/>
    <property type="project" value="GO_Central"/>
</dbReference>
<dbReference type="OrthoDB" id="5581259at2759"/>
<evidence type="ECO:0000313" key="7">
    <source>
        <dbReference type="Proteomes" id="UP000000591"/>
    </source>
</evidence>
<protein>
    <submittedName>
        <fullName evidence="6">ABR219Wp</fullName>
    </submittedName>
</protein>
<dbReference type="EMBL" id="AE016815">
    <property type="protein sequence ID" value="AAS50992.1"/>
    <property type="molecule type" value="Genomic_DNA"/>
</dbReference>
<sequence>MQKCSSTMHSRAKNTDAVEPPSALLWSKIKQPQFYWFLGHFLTLYHYGCYTLSFRQAAIRYQYGSVLFYVAVTYGIVLYQFYKSGQLKPSTLKVQMRTLDNLQYFVLTLVLWSCRHAKIISTATMSPVIFALFHSINYFKESLLPLLPLQAATKSALAGRISFFITNYNERFLMIAQNSEFVTLVQVLLLLPVDCTALLLHLTVTNLLKVLAVVTYAWFFKLRYLQSPQMKAMVHTYDVRADQLVRQSTPQLLPYWLRVKHLVLRFFKAIPC</sequence>
<dbReference type="FunCoup" id="Q75D03">
    <property type="interactions" value="101"/>
</dbReference>
<keyword evidence="2 5" id="KW-0812">Transmembrane</keyword>
<dbReference type="GO" id="GO:0005635">
    <property type="term" value="C:nuclear envelope"/>
    <property type="evidence" value="ECO:0007669"/>
    <property type="project" value="EnsemblFungi"/>
</dbReference>
<dbReference type="GO" id="GO:0016020">
    <property type="term" value="C:membrane"/>
    <property type="evidence" value="ECO:0007669"/>
    <property type="project" value="UniProtKB-SubCell"/>
</dbReference>
<keyword evidence="7" id="KW-1185">Reference proteome</keyword>
<dbReference type="InParanoid" id="Q75D03"/>
<evidence type="ECO:0000256" key="3">
    <source>
        <dbReference type="ARBA" id="ARBA00022989"/>
    </source>
</evidence>
<comment type="subcellular location">
    <subcellularLocation>
        <location evidence="1">Membrane</location>
        <topology evidence="1">Multi-pass membrane protein</topology>
    </subcellularLocation>
</comment>
<gene>
    <name evidence="6" type="ORF">AGOS_ABR219W</name>
</gene>
<feature type="transmembrane region" description="Helical" evidence="5">
    <location>
        <begin position="66"/>
        <end position="82"/>
    </location>
</feature>
<keyword evidence="3 5" id="KW-1133">Transmembrane helix</keyword>